<dbReference type="InterPro" id="IPR050410">
    <property type="entry name" value="CCR4/nocturin_mRNA_transcr"/>
</dbReference>
<dbReference type="PANTHER" id="PTHR12121">
    <property type="entry name" value="CARBON CATABOLITE REPRESSOR PROTEIN 4"/>
    <property type="match status" value="1"/>
</dbReference>
<feature type="compositionally biased region" description="Polar residues" evidence="1">
    <location>
        <begin position="669"/>
        <end position="680"/>
    </location>
</feature>
<dbReference type="InterPro" id="IPR036691">
    <property type="entry name" value="Endo/exonu/phosph_ase_sf"/>
</dbReference>
<feature type="region of interest" description="Disordered" evidence="1">
    <location>
        <begin position="291"/>
        <end position="382"/>
    </location>
</feature>
<feature type="compositionally biased region" description="Basic and acidic residues" evidence="1">
    <location>
        <begin position="404"/>
        <end position="439"/>
    </location>
</feature>
<sequence length="1132" mass="121576">MAWWPAFLRCSSCSKVLLPPLLCFVRFPFAAPLLACLSRGCSLAAASPPPLVRSGAACRYTRAVGRPASALLRGFPAAPPLLRVSAATPLSSPAAQYRRDSFSLASDISPFCESGLLFPPPPSSVLSTTLACSLASASLRCSSRPRCAPPSPVFHSSSPPLSLLSLPSPLAPLSALVSPSAASASLSRSSAAVAGLAPPVMTSSSLGRWLRRAFSSSVLPPTLASPDGSPPARPAAAAASMPPTSSPSPGSCDSPRLSATASMLRNSAACDAAGEPSGSRAASASIRRAATLQGNDGSGGGESQPTGEGEREPERGQATLTRAESAKGQKRQRETKLLREESTRPPTPEAVAAVHSHAPPSESTSASSPISPSLSPSPQFGGKNLFCQLDASRSWLDVRKLKRDVESRMPSRRAEERSEEAQGRDHAEEAEGPQWRRDEDGETEDASAGRRKAGLEDDRSERQDAHGTDSEWSMRVMTFNVLAESLTDYKYRSLDQNIVKWTSRVNVIESEIRRHRPAICCLQELDATHYRKRFLPFFRSLGYEGVYKQKTHGREDGVGTFWLRDRFELVEQRGIEFRHHSKSLIDKPQVGLVVLLRERAAAPASEPQCVLPRSHSVPAEMSAYPRPSARSCLPPRKPAVARHVSCPQAASPAPSKVSSKRRREAAAAPTNSLPSNSSGSRADRGDSCPGARPAQSVPRMVVAANTHLLFNSRRGDVKLAQLLLLLQAVYDLRRRGLGLLRAELQQARDREAGTKRQFSSELRASRAAPDSDGRVVCQQTEGCVGFQETEGCVGFQETARGPLSAGERAGRSVSLSSSMELAGKSEQVEDDDLAQAETLLDVLLCGDFNFTPQSPLYQLVLRGSFDFSGLDHRKLSGQFLMERHTYRMDAAGYQGRGATVVSSPREAQVMTSLDPGPFFSASQTSAHFHHSHSVPGGMADPGEASGCVRTQATAGVSCAAHAGASTSSQWLQDLYKVLENTPVFDTLQTPGLSRTASSPGGAKAQGLNHWKPALRSSAVITLPLRFNSAYALPTLGSESDETRRTNGEKEQAAEASTQNVPQVVMEEPAFTAYHGWQKGCIDYIFYHSKSLDVARIYQLPALANAKSYGCCPNKLWPCSDHYSLVTDFVKRS</sequence>
<feature type="region of interest" description="Disordered" evidence="1">
    <location>
        <begin position="748"/>
        <end position="771"/>
    </location>
</feature>
<dbReference type="EMBL" id="CM002041">
    <property type="protein sequence ID" value="EPT30032.1"/>
    <property type="molecule type" value="Genomic_DNA"/>
</dbReference>
<feature type="region of interest" description="Disordered" evidence="1">
    <location>
        <begin position="220"/>
        <end position="257"/>
    </location>
</feature>
<organism evidence="2 3">
    <name type="scientific">Toxoplasma gondii (strain ATCC 50611 / Me49)</name>
    <dbReference type="NCBI Taxonomy" id="508771"/>
    <lineage>
        <taxon>Eukaryota</taxon>
        <taxon>Sar</taxon>
        <taxon>Alveolata</taxon>
        <taxon>Apicomplexa</taxon>
        <taxon>Conoidasida</taxon>
        <taxon>Coccidia</taxon>
        <taxon>Eucoccidiorida</taxon>
        <taxon>Eimeriorina</taxon>
        <taxon>Sarcocystidae</taxon>
        <taxon>Toxoplasma</taxon>
    </lineage>
</organism>
<dbReference type="PhylomeDB" id="S8F5P9"/>
<gene>
    <name evidence="2" type="ORF">TGME49_204410</name>
</gene>
<dbReference type="EMBL" id="KE138829">
    <property type="protein sequence ID" value="EPT30032.1"/>
    <property type="molecule type" value="Genomic_DNA"/>
</dbReference>
<dbReference type="GO" id="GO:0004519">
    <property type="term" value="F:endonuclease activity"/>
    <property type="evidence" value="ECO:0007669"/>
    <property type="project" value="UniProtKB-KW"/>
</dbReference>
<accession>S8F5P9</accession>
<dbReference type="AlphaFoldDB" id="S8F5P9"/>
<keyword evidence="3" id="KW-1185">Reference proteome</keyword>
<feature type="compositionally biased region" description="Basic and acidic residues" evidence="1">
    <location>
        <begin position="324"/>
        <end position="343"/>
    </location>
</feature>
<feature type="compositionally biased region" description="Basic and acidic residues" evidence="1">
    <location>
        <begin position="1040"/>
        <end position="1052"/>
    </location>
</feature>
<dbReference type="RefSeq" id="XP_018637307.1">
    <property type="nucleotide sequence ID" value="XM_018779301.1"/>
</dbReference>
<feature type="region of interest" description="Disordered" evidence="1">
    <location>
        <begin position="642"/>
        <end position="694"/>
    </location>
</feature>
<feature type="compositionally biased region" description="Low complexity" evidence="1">
    <location>
        <begin position="356"/>
        <end position="378"/>
    </location>
</feature>
<dbReference type="EC" id="3.1.13.4" evidence="2"/>
<dbReference type="VEuPathDB" id="ToxoDB:TGME49_204410"/>
<dbReference type="OrthoDB" id="333692at2759"/>
<dbReference type="GO" id="GO:0004535">
    <property type="term" value="F:poly(A)-specific ribonuclease activity"/>
    <property type="evidence" value="ECO:0007669"/>
    <property type="project" value="UniProtKB-EC"/>
</dbReference>
<evidence type="ECO:0000313" key="2">
    <source>
        <dbReference type="EMBL" id="EPT30032.1"/>
    </source>
</evidence>
<dbReference type="GeneID" id="7894464"/>
<keyword evidence="2" id="KW-0540">Nuclease</keyword>
<dbReference type="PANTHER" id="PTHR12121:SF34">
    <property type="entry name" value="PROTEIN ANGEL"/>
    <property type="match status" value="1"/>
</dbReference>
<reference evidence="2" key="1">
    <citation type="submission" date="2013-04" db="EMBL/GenBank/DDBJ databases">
        <authorList>
            <person name="Sibley D."/>
            <person name="Venepally P."/>
            <person name="Karamycheva S."/>
            <person name="Hadjithomas M."/>
            <person name="Khan A."/>
            <person name="Brunk B."/>
            <person name="Roos D."/>
            <person name="Caler E."/>
            <person name="Lorenzi H."/>
        </authorList>
    </citation>
    <scope>NUCLEOTIDE SEQUENCE [LARGE SCALE GENOMIC DNA]</scope>
    <source>
        <strain evidence="2">ME49</strain>
    </source>
</reference>
<keyword evidence="2" id="KW-0255">Endonuclease</keyword>
<evidence type="ECO:0000256" key="1">
    <source>
        <dbReference type="SAM" id="MobiDB-lite"/>
    </source>
</evidence>
<dbReference type="Gene3D" id="3.60.10.10">
    <property type="entry name" value="Endonuclease/exonuclease/phosphatase"/>
    <property type="match status" value="2"/>
</dbReference>
<feature type="compositionally biased region" description="Basic and acidic residues" evidence="1">
    <location>
        <begin position="453"/>
        <end position="469"/>
    </location>
</feature>
<dbReference type="SUPFAM" id="SSF56219">
    <property type="entry name" value="DNase I-like"/>
    <property type="match status" value="2"/>
</dbReference>
<dbReference type="KEGG" id="tgo:TGME49_204410"/>
<keyword evidence="2" id="KW-0378">Hydrolase</keyword>
<name>S8F5P9_TOXGM</name>
<protein>
    <submittedName>
        <fullName evidence="2">Endonuclease/exonuclease/phosphatase family protein</fullName>
        <ecNumber evidence="2">3.1.13.4</ecNumber>
    </submittedName>
</protein>
<feature type="compositionally biased region" description="Low complexity" evidence="1">
    <location>
        <begin position="234"/>
        <end position="255"/>
    </location>
</feature>
<proteinExistence type="predicted"/>
<feature type="region of interest" description="Disordered" evidence="1">
    <location>
        <begin position="1037"/>
        <end position="1059"/>
    </location>
</feature>
<evidence type="ECO:0000313" key="3">
    <source>
        <dbReference type="Proteomes" id="UP000001529"/>
    </source>
</evidence>
<dbReference type="Proteomes" id="UP000001529">
    <property type="component" value="Chromosome VIIa"/>
</dbReference>
<feature type="region of interest" description="Disordered" evidence="1">
    <location>
        <begin position="404"/>
        <end position="469"/>
    </location>
</feature>